<dbReference type="Proteomes" id="UP001595548">
    <property type="component" value="Unassembled WGS sequence"/>
</dbReference>
<dbReference type="Pfam" id="PF03009">
    <property type="entry name" value="GDPD"/>
    <property type="match status" value="1"/>
</dbReference>
<dbReference type="PROSITE" id="PS51704">
    <property type="entry name" value="GP_PDE"/>
    <property type="match status" value="1"/>
</dbReference>
<evidence type="ECO:0000313" key="3">
    <source>
        <dbReference type="Proteomes" id="UP001595548"/>
    </source>
</evidence>
<evidence type="ECO:0000259" key="1">
    <source>
        <dbReference type="PROSITE" id="PS51704"/>
    </source>
</evidence>
<feature type="domain" description="GP-PDE" evidence="1">
    <location>
        <begin position="3"/>
        <end position="231"/>
    </location>
</feature>
<dbReference type="InterPro" id="IPR017946">
    <property type="entry name" value="PLC-like_Pdiesterase_TIM-brl"/>
</dbReference>
<dbReference type="CDD" id="cd08556">
    <property type="entry name" value="GDPD"/>
    <property type="match status" value="1"/>
</dbReference>
<dbReference type="InterPro" id="IPR030395">
    <property type="entry name" value="GP_PDE_dom"/>
</dbReference>
<accession>A0ABV7HW43</accession>
<keyword evidence="3" id="KW-1185">Reference proteome</keyword>
<evidence type="ECO:0000313" key="2">
    <source>
        <dbReference type="EMBL" id="MFC3156760.1"/>
    </source>
</evidence>
<sequence>MSLLCIAHRGGPGNDLPENSLAAITRALNSGCSGIEVDVWHLQNKLYITHDHRLGRVTSGSGALWSCSREQLDNARLDNGEPLPTLQQVLELVGEQCLLNIEIKNANAADAVIKTLQEQRATTGGSLEHIILSSFNHHELFRAKRLLPSLKRGVLLASEPLDYAACATSLAAYSCNTAQEACSRAFSEDIHRRGFKHWVYTANHPDEWQRLEDIGADAVFTDHVDDFMAYRRARES</sequence>
<dbReference type="Gene3D" id="3.20.20.190">
    <property type="entry name" value="Phosphatidylinositol (PI) phosphodiesterase"/>
    <property type="match status" value="1"/>
</dbReference>
<dbReference type="PANTHER" id="PTHR46211">
    <property type="entry name" value="GLYCEROPHOSPHORYL DIESTER PHOSPHODIESTERASE"/>
    <property type="match status" value="1"/>
</dbReference>
<comment type="caution">
    <text evidence="2">The sequence shown here is derived from an EMBL/GenBank/DDBJ whole genome shotgun (WGS) entry which is preliminary data.</text>
</comment>
<reference evidence="3" key="1">
    <citation type="journal article" date="2019" name="Int. J. Syst. Evol. Microbiol.">
        <title>The Global Catalogue of Microorganisms (GCM) 10K type strain sequencing project: providing services to taxonomists for standard genome sequencing and annotation.</title>
        <authorList>
            <consortium name="The Broad Institute Genomics Platform"/>
            <consortium name="The Broad Institute Genome Sequencing Center for Infectious Disease"/>
            <person name="Wu L."/>
            <person name="Ma J."/>
        </authorList>
    </citation>
    <scope>NUCLEOTIDE SEQUENCE [LARGE SCALE GENOMIC DNA]</scope>
    <source>
        <strain evidence="3">KCTC 52141</strain>
    </source>
</reference>
<dbReference type="EMBL" id="JBHRTL010000031">
    <property type="protein sequence ID" value="MFC3156760.1"/>
    <property type="molecule type" value="Genomic_DNA"/>
</dbReference>
<dbReference type="PROSITE" id="PS50007">
    <property type="entry name" value="PIPLC_X_DOMAIN"/>
    <property type="match status" value="1"/>
</dbReference>
<dbReference type="RefSeq" id="WP_382418137.1">
    <property type="nucleotide sequence ID" value="NZ_AP031500.1"/>
</dbReference>
<gene>
    <name evidence="2" type="ORF">ACFOEB_16235</name>
</gene>
<name>A0ABV7HW43_9GAMM</name>
<organism evidence="2 3">
    <name type="scientific">Gilvimarinus japonicus</name>
    <dbReference type="NCBI Taxonomy" id="1796469"/>
    <lineage>
        <taxon>Bacteria</taxon>
        <taxon>Pseudomonadati</taxon>
        <taxon>Pseudomonadota</taxon>
        <taxon>Gammaproteobacteria</taxon>
        <taxon>Cellvibrionales</taxon>
        <taxon>Cellvibrionaceae</taxon>
        <taxon>Gilvimarinus</taxon>
    </lineage>
</organism>
<dbReference type="SUPFAM" id="SSF51695">
    <property type="entry name" value="PLC-like phosphodiesterases"/>
    <property type="match status" value="1"/>
</dbReference>
<dbReference type="PANTHER" id="PTHR46211:SF1">
    <property type="entry name" value="GLYCEROPHOSPHODIESTER PHOSPHODIESTERASE, CYTOPLASMIC"/>
    <property type="match status" value="1"/>
</dbReference>
<protein>
    <submittedName>
        <fullName evidence="2">Glycerophosphodiester phosphodiesterase</fullName>
    </submittedName>
</protein>
<proteinExistence type="predicted"/>